<dbReference type="Pfam" id="PF00266">
    <property type="entry name" value="Aminotran_5"/>
    <property type="match status" value="1"/>
</dbReference>
<dbReference type="GO" id="GO:0016747">
    <property type="term" value="F:acyltransferase activity, transferring groups other than amino-acyl groups"/>
    <property type="evidence" value="ECO:0007669"/>
    <property type="project" value="InterPro"/>
</dbReference>
<evidence type="ECO:0000256" key="3">
    <source>
        <dbReference type="ARBA" id="ARBA00022679"/>
    </source>
</evidence>
<dbReference type="PANTHER" id="PTHR42778">
    <property type="entry name" value="2-AMINOETHYLPHOSPHONATE--PYRUVATE TRANSAMINASE"/>
    <property type="match status" value="1"/>
</dbReference>
<dbReference type="EMBL" id="RXNR01000118">
    <property type="protein sequence ID" value="RTQ86477.1"/>
    <property type="molecule type" value="Genomic_DNA"/>
</dbReference>
<organism evidence="6 7">
    <name type="scientific">Lysinibacillus telephonicus</name>
    <dbReference type="NCBI Taxonomy" id="1714840"/>
    <lineage>
        <taxon>Bacteria</taxon>
        <taxon>Bacillati</taxon>
        <taxon>Bacillota</taxon>
        <taxon>Bacilli</taxon>
        <taxon>Bacillales</taxon>
        <taxon>Bacillaceae</taxon>
        <taxon>Lysinibacillus</taxon>
    </lineage>
</organism>
<dbReference type="OrthoDB" id="389074at2"/>
<dbReference type="Gene3D" id="3.40.630.30">
    <property type="match status" value="1"/>
</dbReference>
<keyword evidence="4" id="KW-0663">Pyridoxal phosphate</keyword>
<dbReference type="PANTHER" id="PTHR42778:SF1">
    <property type="entry name" value="2-AMINOETHYLPHOSPHONATE--PYRUVATE TRANSAMINASE"/>
    <property type="match status" value="1"/>
</dbReference>
<reference evidence="6 7" key="1">
    <citation type="submission" date="2018-12" db="EMBL/GenBank/DDBJ databases">
        <authorList>
            <person name="Yu L."/>
        </authorList>
    </citation>
    <scope>NUCLEOTIDE SEQUENCE [LARGE SCALE GENOMIC DNA]</scope>
    <source>
        <strain evidence="6 7">S5H2222</strain>
    </source>
</reference>
<evidence type="ECO:0000256" key="4">
    <source>
        <dbReference type="ARBA" id="ARBA00022898"/>
    </source>
</evidence>
<keyword evidence="7" id="KW-1185">Reference proteome</keyword>
<comment type="cofactor">
    <cofactor evidence="1">
        <name>pyridoxal 5'-phosphate</name>
        <dbReference type="ChEBI" id="CHEBI:597326"/>
    </cofactor>
</comment>
<name>A0A3S0JML9_9BACI</name>
<dbReference type="SUPFAM" id="SSF55729">
    <property type="entry name" value="Acyl-CoA N-acyltransferases (Nat)"/>
    <property type="match status" value="1"/>
</dbReference>
<keyword evidence="2 6" id="KW-0032">Aminotransferase</keyword>
<protein>
    <submittedName>
        <fullName evidence="6">Aminotransferase class V-fold PLP-dependent enzyme</fullName>
    </submittedName>
</protein>
<comment type="caution">
    <text evidence="6">The sequence shown here is derived from an EMBL/GenBank/DDBJ whole genome shotgun (WGS) entry which is preliminary data.</text>
</comment>
<accession>A0A3S0JML9</accession>
<proteinExistence type="predicted"/>
<evidence type="ECO:0000313" key="7">
    <source>
        <dbReference type="Proteomes" id="UP000276349"/>
    </source>
</evidence>
<dbReference type="Pfam" id="PF21926">
    <property type="entry name" value="FeeM"/>
    <property type="match status" value="1"/>
</dbReference>
<evidence type="ECO:0000256" key="2">
    <source>
        <dbReference type="ARBA" id="ARBA00022576"/>
    </source>
</evidence>
<sequence>MYWCKIATTDKEFDNIAALNYETFVEEIPQHEQNETRKKFDRFHKENCYIVVYKKTEIVGMLAFRDRRPFSLDEKIGKVERYLQDTDCENLAEMRLLAVKKRYRTGRVFFRLIQAVYSFAYHQGYSAVVISGTTREQKLYKQMGFEQFADAVGSEEAKFIPMVLTRRKFEQGLEKRIATSSHHSFYPGPVKQNTALSHTDLSHRSDEFRELFVSMKKQLQKLSGANYVATVVGSGTLANDIMLGQLKTRSVKKGLILVNGEFGERLVDQARNWEISFETFYSDWGTPYNLAEIEKYVETGNFEWLLMVHGETSTGTLNPIEPILEITKRYDVKLCVDCISSFGALQFSMNELYFATSVSGKALGAMSGLAFVFSQQLVEDTKLPSYLNLAKYQQIDPPFTVPAMLVANVMEALNHYPFRYKLLEERFMQLRDIKIVKDYAITTNNYPMIVTLQLPYELKHLNDDLKLNGILLHAESHYLRSRNFVQLATIQPDFEEALNRFEEIVNYYIQVLQ</sequence>
<keyword evidence="3 6" id="KW-0808">Transferase</keyword>
<feature type="domain" description="N-acetyltransferase" evidence="5">
    <location>
        <begin position="4"/>
        <end position="167"/>
    </location>
</feature>
<dbReference type="GO" id="GO:0008483">
    <property type="term" value="F:transaminase activity"/>
    <property type="evidence" value="ECO:0007669"/>
    <property type="project" value="UniProtKB-KW"/>
</dbReference>
<dbReference type="InterPro" id="IPR000192">
    <property type="entry name" value="Aminotrans_V_dom"/>
</dbReference>
<dbReference type="Gene3D" id="3.40.640.10">
    <property type="entry name" value="Type I PLP-dependent aspartate aminotransferase-like (Major domain)"/>
    <property type="match status" value="1"/>
</dbReference>
<dbReference type="InterPro" id="IPR054597">
    <property type="entry name" value="FeeM_cat"/>
</dbReference>
<dbReference type="InterPro" id="IPR016181">
    <property type="entry name" value="Acyl_CoA_acyltransferase"/>
</dbReference>
<evidence type="ECO:0000313" key="6">
    <source>
        <dbReference type="EMBL" id="RTQ86477.1"/>
    </source>
</evidence>
<dbReference type="AlphaFoldDB" id="A0A3S0JML9"/>
<dbReference type="Proteomes" id="UP000276349">
    <property type="component" value="Unassembled WGS sequence"/>
</dbReference>
<gene>
    <name evidence="6" type="ORF">EKG35_20110</name>
</gene>
<dbReference type="InterPro" id="IPR000182">
    <property type="entry name" value="GNAT_dom"/>
</dbReference>
<dbReference type="InterPro" id="IPR015421">
    <property type="entry name" value="PyrdxlP-dep_Trfase_major"/>
</dbReference>
<evidence type="ECO:0000256" key="1">
    <source>
        <dbReference type="ARBA" id="ARBA00001933"/>
    </source>
</evidence>
<dbReference type="RefSeq" id="WP_126296341.1">
    <property type="nucleotide sequence ID" value="NZ_RXNR01000118.1"/>
</dbReference>
<dbReference type="InterPro" id="IPR015424">
    <property type="entry name" value="PyrdxlP-dep_Trfase"/>
</dbReference>
<evidence type="ECO:0000259" key="5">
    <source>
        <dbReference type="PROSITE" id="PS51186"/>
    </source>
</evidence>
<dbReference type="PROSITE" id="PS51186">
    <property type="entry name" value="GNAT"/>
    <property type="match status" value="1"/>
</dbReference>
<dbReference type="SUPFAM" id="SSF53383">
    <property type="entry name" value="PLP-dependent transferases"/>
    <property type="match status" value="1"/>
</dbReference>